<dbReference type="InterPro" id="IPR044704">
    <property type="entry name" value="UGlyAH_cupin_N"/>
</dbReference>
<dbReference type="PANTHER" id="PTHR34571:SF1">
    <property type="entry name" value="(S)-UREIDOGLYCINE AMINOHYDROLASE"/>
    <property type="match status" value="1"/>
</dbReference>
<evidence type="ECO:0000313" key="4">
    <source>
        <dbReference type="Proteomes" id="UP000093694"/>
    </source>
</evidence>
<dbReference type="NCBIfam" id="TIGR03214">
    <property type="entry name" value="ura-cupin"/>
    <property type="match status" value="1"/>
</dbReference>
<evidence type="ECO:0000313" key="2">
    <source>
        <dbReference type="EMBL" id="OBR92734.1"/>
    </source>
</evidence>
<name>A0A162L253_9CLOT</name>
<comment type="caution">
    <text evidence="1">The sequence shown here is derived from an EMBL/GenBank/DDBJ whole genome shotgun (WGS) entry which is preliminary data.</text>
</comment>
<accession>A0A162L253</accession>
<protein>
    <submittedName>
        <fullName evidence="1">Uncharacterized protein</fullName>
    </submittedName>
</protein>
<dbReference type="InterPro" id="IPR014710">
    <property type="entry name" value="RmlC-like_jellyroll"/>
</dbReference>
<dbReference type="InterPro" id="IPR017627">
    <property type="entry name" value="UGHY"/>
</dbReference>
<dbReference type="RefSeq" id="WP_063602127.1">
    <property type="nucleotide sequence ID" value="NZ_LITQ01000032.1"/>
</dbReference>
<dbReference type="InterPro" id="IPR044697">
    <property type="entry name" value="UGlyAH_cupin_C"/>
</dbReference>
<dbReference type="EMBL" id="LITQ01000032">
    <property type="protein sequence ID" value="OAA90092.1"/>
    <property type="molecule type" value="Genomic_DNA"/>
</dbReference>
<proteinExistence type="predicted"/>
<sequence>MSYPKDHLVSRAVIKLGEYAVLPPEGRVINVIPNFEGFKMTILASPKMGTSFVQYIGEVAPGAKTTKTFGGDGIETFVFFLDGEGELKVKVGGEEKKLKQGGYAFAPADLGMNIKNESKGTMRILLYKQRYIPLEGKSARAVFGNVNDIEERIYDEMENVFIKDLLPVELGFDMNMHILSFEPDGCHPFVETHVQEHGAYLMQGQGIYLLGDEWVQVKKEDFIWFGPFMKQAVYTTGRERLTYIYSKDCNRDVIL</sequence>
<dbReference type="AlphaFoldDB" id="A0A162L253"/>
<dbReference type="SUPFAM" id="SSF51182">
    <property type="entry name" value="RmlC-like cupins"/>
    <property type="match status" value="1"/>
</dbReference>
<dbReference type="PATRIC" id="fig|1705578.3.peg.2441"/>
<evidence type="ECO:0000313" key="1">
    <source>
        <dbReference type="EMBL" id="OAA90092.1"/>
    </source>
</evidence>
<keyword evidence="4" id="KW-1185">Reference proteome</keyword>
<dbReference type="Proteomes" id="UP000077384">
    <property type="component" value="Unassembled WGS sequence"/>
</dbReference>
<dbReference type="CDD" id="cd02212">
    <property type="entry name" value="cupin_UGlyAH_C"/>
    <property type="match status" value="1"/>
</dbReference>
<dbReference type="InterPro" id="IPR011051">
    <property type="entry name" value="RmlC_Cupin_sf"/>
</dbReference>
<dbReference type="PANTHER" id="PTHR34571">
    <property type="entry name" value="(S)-UREIDOGLYCINE AMINOHYDROLASE"/>
    <property type="match status" value="1"/>
</dbReference>
<evidence type="ECO:0000313" key="3">
    <source>
        <dbReference type="Proteomes" id="UP000077384"/>
    </source>
</evidence>
<reference evidence="1 3" key="1">
    <citation type="journal article" date="2015" name="Biotechnol. Bioeng.">
        <title>Genome sequence and phenotypic characterization of Caulobacter segnis.</title>
        <authorList>
            <person name="Patel S."/>
            <person name="Fletcher B."/>
            <person name="Scott D.C."/>
            <person name="Ely B."/>
        </authorList>
    </citation>
    <scope>NUCLEOTIDE SEQUENCE [LARGE SCALE GENOMIC DNA]</scope>
    <source>
        <strain evidence="1 3">PS02</strain>
    </source>
</reference>
<organism evidence="1 3">
    <name type="scientific">Clostridium coskatii</name>
    <dbReference type="NCBI Taxonomy" id="1705578"/>
    <lineage>
        <taxon>Bacteria</taxon>
        <taxon>Bacillati</taxon>
        <taxon>Bacillota</taxon>
        <taxon>Clostridia</taxon>
        <taxon>Eubacteriales</taxon>
        <taxon>Clostridiaceae</taxon>
        <taxon>Clostridium</taxon>
    </lineage>
</organism>
<dbReference type="GO" id="GO:0071522">
    <property type="term" value="F:ureidoglycine aminohydrolase activity"/>
    <property type="evidence" value="ECO:0007669"/>
    <property type="project" value="InterPro"/>
</dbReference>
<dbReference type="Gene3D" id="2.60.120.10">
    <property type="entry name" value="Jelly Rolls"/>
    <property type="match status" value="2"/>
</dbReference>
<reference evidence="2 4" key="2">
    <citation type="journal article" date="2016" name="Front. Microbiol.">
        <title>Industrial Acetogenic Biocatalysts: A Comparative Metabolic and Genomic Analysis.</title>
        <authorList>
            <person name="Bengelsdorf F."/>
            <person name="Poehlein A."/>
            <person name="Sonja S."/>
            <person name="Erz C."/>
            <person name="Hummel T."/>
            <person name="Hoffmeister S."/>
            <person name="Daniel R."/>
            <person name="Durre P."/>
        </authorList>
    </citation>
    <scope>NUCLEOTIDE SEQUENCE [LARGE SCALE GENOMIC DNA]</scope>
    <source>
        <strain evidence="2 4">PTA-10522</strain>
    </source>
</reference>
<dbReference type="Proteomes" id="UP000093694">
    <property type="component" value="Unassembled WGS sequence"/>
</dbReference>
<gene>
    <name evidence="2" type="ORF">CLCOS_27960</name>
    <name evidence="1" type="ORF">WX73_02180</name>
</gene>
<dbReference type="CDD" id="cd02211">
    <property type="entry name" value="cupin_UGlyAH_N"/>
    <property type="match status" value="1"/>
</dbReference>
<dbReference type="EMBL" id="LROR01000055">
    <property type="protein sequence ID" value="OBR92734.1"/>
    <property type="molecule type" value="Genomic_DNA"/>
</dbReference>